<feature type="region of interest" description="Disordered" evidence="1">
    <location>
        <begin position="1"/>
        <end position="30"/>
    </location>
</feature>
<gene>
    <name evidence="2" type="ORF">C1H46_014782</name>
</gene>
<dbReference type="AlphaFoldDB" id="A0A540MLF1"/>
<evidence type="ECO:0000256" key="1">
    <source>
        <dbReference type="SAM" id="MobiDB-lite"/>
    </source>
</evidence>
<feature type="compositionally biased region" description="Polar residues" evidence="1">
    <location>
        <begin position="61"/>
        <end position="82"/>
    </location>
</feature>
<keyword evidence="3" id="KW-1185">Reference proteome</keyword>
<proteinExistence type="predicted"/>
<reference evidence="2 3" key="1">
    <citation type="journal article" date="2019" name="G3 (Bethesda)">
        <title>Sequencing of a Wild Apple (Malus baccata) Genome Unravels the Differences Between Cultivated and Wild Apple Species Regarding Disease Resistance and Cold Tolerance.</title>
        <authorList>
            <person name="Chen X."/>
        </authorList>
    </citation>
    <scope>NUCLEOTIDE SEQUENCE [LARGE SCALE GENOMIC DNA]</scope>
    <source>
        <strain evidence="3">cv. Shandingzi</strain>
        <tissue evidence="2">Leaves</tissue>
    </source>
</reference>
<dbReference type="PANTHER" id="PTHR33132">
    <property type="entry name" value="OSJNBB0118P14.9 PROTEIN"/>
    <property type="match status" value="1"/>
</dbReference>
<feature type="region of interest" description="Disordered" evidence="1">
    <location>
        <begin position="50"/>
        <end position="82"/>
    </location>
</feature>
<protein>
    <submittedName>
        <fullName evidence="2">Uncharacterized protein</fullName>
    </submittedName>
</protein>
<organism evidence="2 3">
    <name type="scientific">Malus baccata</name>
    <name type="common">Siberian crab apple</name>
    <name type="synonym">Pyrus baccata</name>
    <dbReference type="NCBI Taxonomy" id="106549"/>
    <lineage>
        <taxon>Eukaryota</taxon>
        <taxon>Viridiplantae</taxon>
        <taxon>Streptophyta</taxon>
        <taxon>Embryophyta</taxon>
        <taxon>Tracheophyta</taxon>
        <taxon>Spermatophyta</taxon>
        <taxon>Magnoliopsida</taxon>
        <taxon>eudicotyledons</taxon>
        <taxon>Gunneridae</taxon>
        <taxon>Pentapetalae</taxon>
        <taxon>rosids</taxon>
        <taxon>fabids</taxon>
        <taxon>Rosales</taxon>
        <taxon>Rosaceae</taxon>
        <taxon>Amygdaloideae</taxon>
        <taxon>Maleae</taxon>
        <taxon>Malus</taxon>
    </lineage>
</organism>
<comment type="caution">
    <text evidence="2">The sequence shown here is derived from an EMBL/GenBank/DDBJ whole genome shotgun (WGS) entry which is preliminary data.</text>
</comment>
<dbReference type="PANTHER" id="PTHR33132:SF132">
    <property type="entry name" value="SERINE-RICH PROTEIN"/>
    <property type="match status" value="1"/>
</dbReference>
<dbReference type="Proteomes" id="UP000315295">
    <property type="component" value="Unassembled WGS sequence"/>
</dbReference>
<accession>A0A540MLF1</accession>
<evidence type="ECO:0000313" key="2">
    <source>
        <dbReference type="EMBL" id="TQD99646.1"/>
    </source>
</evidence>
<evidence type="ECO:0000313" key="3">
    <source>
        <dbReference type="Proteomes" id="UP000315295"/>
    </source>
</evidence>
<dbReference type="EMBL" id="VIEB01000232">
    <property type="protein sequence ID" value="TQD99646.1"/>
    <property type="molecule type" value="Genomic_DNA"/>
</dbReference>
<name>A0A540MLF1_MALBA</name>
<sequence length="82" mass="8702">MASHGNGLKVSVSPKNGGNAEAASLTSPKGQCLCSPTTHQGSFRCRFHRSRSSTWMKRSKSMPSNNNSVASFSPTSVLDQST</sequence>